<name>A0A919FSR8_9ACTN</name>
<organism evidence="2 3">
    <name type="scientific">Kitasatospora indigofera</name>
    <dbReference type="NCBI Taxonomy" id="67307"/>
    <lineage>
        <taxon>Bacteria</taxon>
        <taxon>Bacillati</taxon>
        <taxon>Actinomycetota</taxon>
        <taxon>Actinomycetes</taxon>
        <taxon>Kitasatosporales</taxon>
        <taxon>Streptomycetaceae</taxon>
        <taxon>Kitasatospora</taxon>
    </lineage>
</organism>
<sequence length="136" mass="14982">MPDSHPRPSDQSGSPAPAGPGRPGTPEQPARRLRPAQLLFEPPAGEPEPERFFDLESIEDPAELLRRSTELALAFRAAAERATDFQAVAAAQLADTRRFDALSFVEIAARADWTPDYAEKMVEYGRGLLRPQRQGD</sequence>
<accession>A0A919FSR8</accession>
<keyword evidence="3" id="KW-1185">Reference proteome</keyword>
<comment type="caution">
    <text evidence="2">The sequence shown here is derived from an EMBL/GenBank/DDBJ whole genome shotgun (WGS) entry which is preliminary data.</text>
</comment>
<dbReference type="RefSeq" id="WP_229927455.1">
    <property type="nucleotide sequence ID" value="NZ_BNBO01000014.1"/>
</dbReference>
<reference evidence="2" key="1">
    <citation type="journal article" date="2014" name="Int. J. Syst. Evol. Microbiol.">
        <title>Complete genome sequence of Corynebacterium casei LMG S-19264T (=DSM 44701T), isolated from a smear-ripened cheese.</title>
        <authorList>
            <consortium name="US DOE Joint Genome Institute (JGI-PGF)"/>
            <person name="Walter F."/>
            <person name="Albersmeier A."/>
            <person name="Kalinowski J."/>
            <person name="Ruckert C."/>
        </authorList>
    </citation>
    <scope>NUCLEOTIDE SEQUENCE</scope>
    <source>
        <strain evidence="2">JCM 4646</strain>
    </source>
</reference>
<evidence type="ECO:0000313" key="2">
    <source>
        <dbReference type="EMBL" id="GHH70800.1"/>
    </source>
</evidence>
<proteinExistence type="predicted"/>
<dbReference type="GeneID" id="95353556"/>
<dbReference type="EMBL" id="BNBO01000014">
    <property type="protein sequence ID" value="GHH70800.1"/>
    <property type="molecule type" value="Genomic_DNA"/>
</dbReference>
<reference evidence="2" key="2">
    <citation type="submission" date="2020-09" db="EMBL/GenBank/DDBJ databases">
        <authorList>
            <person name="Sun Q."/>
            <person name="Ohkuma M."/>
        </authorList>
    </citation>
    <scope>NUCLEOTIDE SEQUENCE</scope>
    <source>
        <strain evidence="2">JCM 4646</strain>
    </source>
</reference>
<evidence type="ECO:0000256" key="1">
    <source>
        <dbReference type="SAM" id="MobiDB-lite"/>
    </source>
</evidence>
<feature type="region of interest" description="Disordered" evidence="1">
    <location>
        <begin position="1"/>
        <end position="34"/>
    </location>
</feature>
<dbReference type="AlphaFoldDB" id="A0A919FSR8"/>
<evidence type="ECO:0000313" key="3">
    <source>
        <dbReference type="Proteomes" id="UP000617734"/>
    </source>
</evidence>
<dbReference type="Proteomes" id="UP000617734">
    <property type="component" value="Unassembled WGS sequence"/>
</dbReference>
<protein>
    <submittedName>
        <fullName evidence="2">Uncharacterized protein</fullName>
    </submittedName>
</protein>
<gene>
    <name evidence="2" type="ORF">GCM10018781_31130</name>
</gene>